<dbReference type="Proteomes" id="UP000823821">
    <property type="component" value="Unassembled WGS sequence"/>
</dbReference>
<feature type="transmembrane region" description="Helical" evidence="6">
    <location>
        <begin position="566"/>
        <end position="586"/>
    </location>
</feature>
<name>A0A9D2KRY2_9BACT</name>
<feature type="domain" description="ComEC/Rec2-related protein" evidence="8">
    <location>
        <begin position="246"/>
        <end position="551"/>
    </location>
</feature>
<reference evidence="10" key="1">
    <citation type="journal article" date="2021" name="PeerJ">
        <title>Extensive microbial diversity within the chicken gut microbiome revealed by metagenomics and culture.</title>
        <authorList>
            <person name="Gilroy R."/>
            <person name="Ravi A."/>
            <person name="Getino M."/>
            <person name="Pursley I."/>
            <person name="Horton D.L."/>
            <person name="Alikhan N.F."/>
            <person name="Baker D."/>
            <person name="Gharbi K."/>
            <person name="Hall N."/>
            <person name="Watson M."/>
            <person name="Adriaenssens E.M."/>
            <person name="Foster-Nyarko E."/>
            <person name="Jarju S."/>
            <person name="Secka A."/>
            <person name="Antonio M."/>
            <person name="Oren A."/>
            <person name="Chaudhuri R.R."/>
            <person name="La Ragione R."/>
            <person name="Hildebrand F."/>
            <person name="Pallen M.J."/>
        </authorList>
    </citation>
    <scope>NUCLEOTIDE SEQUENCE</scope>
    <source>
        <strain evidence="10">5032</strain>
    </source>
</reference>
<dbReference type="InterPro" id="IPR035681">
    <property type="entry name" value="ComA-like_MBL"/>
</dbReference>
<dbReference type="InterPro" id="IPR025405">
    <property type="entry name" value="DUF4131"/>
</dbReference>
<dbReference type="InterPro" id="IPR001279">
    <property type="entry name" value="Metallo-B-lactamas"/>
</dbReference>
<evidence type="ECO:0000256" key="4">
    <source>
        <dbReference type="ARBA" id="ARBA00022989"/>
    </source>
</evidence>
<dbReference type="PANTHER" id="PTHR30619:SF1">
    <property type="entry name" value="RECOMBINATION PROTEIN 2"/>
    <property type="match status" value="1"/>
</dbReference>
<feature type="transmembrane region" description="Helical" evidence="6">
    <location>
        <begin position="329"/>
        <end position="348"/>
    </location>
</feature>
<evidence type="ECO:0000256" key="1">
    <source>
        <dbReference type="ARBA" id="ARBA00004651"/>
    </source>
</evidence>
<dbReference type="InterPro" id="IPR052159">
    <property type="entry name" value="Competence_DNA_uptake"/>
</dbReference>
<feature type="transmembrane region" description="Helical" evidence="6">
    <location>
        <begin position="305"/>
        <end position="323"/>
    </location>
</feature>
<feature type="domain" description="Metallo-beta-lactamase" evidence="7">
    <location>
        <begin position="638"/>
        <end position="680"/>
    </location>
</feature>
<feature type="transmembrane region" description="Helical" evidence="6">
    <location>
        <begin position="20"/>
        <end position="42"/>
    </location>
</feature>
<evidence type="ECO:0000313" key="10">
    <source>
        <dbReference type="EMBL" id="HJA79365.1"/>
    </source>
</evidence>
<protein>
    <submittedName>
        <fullName evidence="10">ComEC/Rec2 family competence protein</fullName>
    </submittedName>
</protein>
<dbReference type="InterPro" id="IPR036866">
    <property type="entry name" value="RibonucZ/Hydroxyglut_hydro"/>
</dbReference>
<dbReference type="GO" id="GO:0005886">
    <property type="term" value="C:plasma membrane"/>
    <property type="evidence" value="ECO:0007669"/>
    <property type="project" value="UniProtKB-SubCell"/>
</dbReference>
<dbReference type="SUPFAM" id="SSF56281">
    <property type="entry name" value="Metallo-hydrolase/oxidoreductase"/>
    <property type="match status" value="1"/>
</dbReference>
<dbReference type="AlphaFoldDB" id="A0A9D2KRY2"/>
<feature type="transmembrane region" description="Helical" evidence="6">
    <location>
        <begin position="392"/>
        <end position="413"/>
    </location>
</feature>
<feature type="transmembrane region" description="Helical" evidence="6">
    <location>
        <begin position="535"/>
        <end position="554"/>
    </location>
</feature>
<evidence type="ECO:0000259" key="7">
    <source>
        <dbReference type="Pfam" id="PF00753"/>
    </source>
</evidence>
<feature type="transmembrane region" description="Helical" evidence="6">
    <location>
        <begin position="472"/>
        <end position="492"/>
    </location>
</feature>
<organism evidence="10 11">
    <name type="scientific">Candidatus Desulfovibrio intestinavium</name>
    <dbReference type="NCBI Taxonomy" id="2838534"/>
    <lineage>
        <taxon>Bacteria</taxon>
        <taxon>Pseudomonadati</taxon>
        <taxon>Thermodesulfobacteriota</taxon>
        <taxon>Desulfovibrionia</taxon>
        <taxon>Desulfovibrionales</taxon>
        <taxon>Desulfovibrionaceae</taxon>
        <taxon>Desulfovibrio</taxon>
    </lineage>
</organism>
<dbReference type="EMBL" id="DWZD01000041">
    <property type="protein sequence ID" value="HJA79365.1"/>
    <property type="molecule type" value="Genomic_DNA"/>
</dbReference>
<evidence type="ECO:0000256" key="6">
    <source>
        <dbReference type="SAM" id="Phobius"/>
    </source>
</evidence>
<feature type="transmembrane region" description="Helical" evidence="6">
    <location>
        <begin position="54"/>
        <end position="73"/>
    </location>
</feature>
<proteinExistence type="predicted"/>
<feature type="transmembrane region" description="Helical" evidence="6">
    <location>
        <begin position="369"/>
        <end position="386"/>
    </location>
</feature>
<comment type="subcellular location">
    <subcellularLocation>
        <location evidence="1">Cell membrane</location>
        <topology evidence="1">Multi-pass membrane protein</topology>
    </subcellularLocation>
</comment>
<gene>
    <name evidence="10" type="ORF">H9784_07355</name>
</gene>
<evidence type="ECO:0000259" key="8">
    <source>
        <dbReference type="Pfam" id="PF03772"/>
    </source>
</evidence>
<sequence length="855" mass="93333">MRRPPLPAPSLRQGYALCWLLGLLAGAWLLPCLGLLAVLLCLETRLAPWRHPPRTLLALVLFGAGWLWTSHLLQPPAAPDWLPSAQADAPARNRPRLCGRISHVNGLPDNRLRILLADVRPQTHPEAAPLPGLVAWTWDAAPLRPVPGQAVCLRGALRPVHGQRNEGLQDWALWWRAQGVHWRLWSRGEKAEAVFSGPGTPSARWRQQAFNAFLEALLPPALRQADAATQAGWLTSHQGHAVLPALLFGDRHYLSRKTLDEFAAASLLHSLALSGQHLALAGLLGLVLVLAAARLHPQLYLLRPRLSLSLAAACPPALLYLWLGNAPSSLVRAAAMLFCLALSLLLVTGRRVGPLSRLVPYLPRTTIDCLLAALLAICLASPLAVFDTGLQLSVLCLLAIGISLPVMRCLLPAAQESDAPSPARPMWRALPRRLLHRAAQMLFLSFSIQLLLLPLNLLLFGNAGHWFFLNLLWLPVLGCFVLPAAACGLLLALCGATDLAHLLLTLAALPAQWLADGLQQLGTLGLLEAPLLPRPHWTAIPGMLLCMVALARRLSFSAASRPRAYGVRRLLLAGLLLLLVSPLLALRPRLFPEIRLDVLDVGQAQAILLRVPGPHPGAAQLRLLIDGAGSFSPSYDIGRQLIAPALLYNAPPHLHAVISSHPDLDHLGGLPYILRRFDVERLFDNGRPAHGQLNALWDTLRLAHRSRPLARGDRLPLGDPAYGLVLEVLHPPRDAESRWRGNDASLVLRLARHGHGLVLLPGDAEKAALRDILASGQNLQAEILIAPHHGAAGSFLPAFYKAVQPREVLASCGFMNRFRYPSRTLRHWLDEHGILLRRTDRDGQLTVRWPAPTAR</sequence>
<feature type="domain" description="DUF4131" evidence="9">
    <location>
        <begin position="26"/>
        <end position="188"/>
    </location>
</feature>
<reference evidence="10" key="2">
    <citation type="submission" date="2021-04" db="EMBL/GenBank/DDBJ databases">
        <authorList>
            <person name="Gilroy R."/>
        </authorList>
    </citation>
    <scope>NUCLEOTIDE SEQUENCE</scope>
    <source>
        <strain evidence="10">5032</strain>
    </source>
</reference>
<accession>A0A9D2KRY2</accession>
<evidence type="ECO:0000256" key="5">
    <source>
        <dbReference type="ARBA" id="ARBA00023136"/>
    </source>
</evidence>
<keyword evidence="5 6" id="KW-0472">Membrane</keyword>
<dbReference type="Pfam" id="PF13567">
    <property type="entry name" value="DUF4131"/>
    <property type="match status" value="1"/>
</dbReference>
<evidence type="ECO:0000256" key="2">
    <source>
        <dbReference type="ARBA" id="ARBA00022475"/>
    </source>
</evidence>
<dbReference type="Pfam" id="PF03772">
    <property type="entry name" value="Competence"/>
    <property type="match status" value="1"/>
</dbReference>
<dbReference type="CDD" id="cd07731">
    <property type="entry name" value="ComA-like_MBL-fold"/>
    <property type="match status" value="1"/>
</dbReference>
<feature type="transmembrane region" description="Helical" evidence="6">
    <location>
        <begin position="499"/>
        <end position="515"/>
    </location>
</feature>
<dbReference type="InterPro" id="IPR004477">
    <property type="entry name" value="ComEC_N"/>
</dbReference>
<keyword evidence="3 6" id="KW-0812">Transmembrane</keyword>
<dbReference type="Pfam" id="PF00753">
    <property type="entry name" value="Lactamase_B"/>
    <property type="match status" value="1"/>
</dbReference>
<feature type="transmembrane region" description="Helical" evidence="6">
    <location>
        <begin position="275"/>
        <end position="293"/>
    </location>
</feature>
<evidence type="ECO:0000313" key="11">
    <source>
        <dbReference type="Proteomes" id="UP000823821"/>
    </source>
</evidence>
<evidence type="ECO:0000256" key="3">
    <source>
        <dbReference type="ARBA" id="ARBA00022692"/>
    </source>
</evidence>
<keyword evidence="2" id="KW-1003">Cell membrane</keyword>
<evidence type="ECO:0000259" key="9">
    <source>
        <dbReference type="Pfam" id="PF13567"/>
    </source>
</evidence>
<dbReference type="PANTHER" id="PTHR30619">
    <property type="entry name" value="DNA INTERNALIZATION/COMPETENCE PROTEIN COMEC/REC2"/>
    <property type="match status" value="1"/>
</dbReference>
<comment type="caution">
    <text evidence="10">The sequence shown here is derived from an EMBL/GenBank/DDBJ whole genome shotgun (WGS) entry which is preliminary data.</text>
</comment>
<dbReference type="Gene3D" id="3.60.15.10">
    <property type="entry name" value="Ribonuclease Z/Hydroxyacylglutathione hydrolase-like"/>
    <property type="match status" value="1"/>
</dbReference>
<keyword evidence="4 6" id="KW-1133">Transmembrane helix</keyword>